<keyword evidence="3 7" id="KW-0472">Membrane</keyword>
<dbReference type="InterPro" id="IPR016201">
    <property type="entry name" value="PSI"/>
</dbReference>
<evidence type="ECO:0000313" key="11">
    <source>
        <dbReference type="Ensembl" id="ENSELUP00000097279.1"/>
    </source>
</evidence>
<dbReference type="GO" id="GO:0043931">
    <property type="term" value="P:ossification involved in bone maturation"/>
    <property type="evidence" value="ECO:0007669"/>
    <property type="project" value="TreeGrafter"/>
</dbReference>
<sequence length="638" mass="72430">MYPHLLFGVFLAHFIFPMEASAHIHRPRVTLTEKDVKFPRVFLKESNTHMKFLQGHNTVYAAGNTQVYQTDFYSPHPQRQSFVFREECIHSTSTDCQYNITVLHKSKNANQLFLCGTNGEHTLCCNVESTDFKCTRSKDFRKIDQHINENEPTLLIDHSEAEEFYATQSGSEITAGIRRFGKNQVWSENSGTEQKYIGLVASGKREESLQDRLYAFYIEKNRDQSGKSDTWFPRVAQICMADRGGPKTVLQFKWTSKLSARLFCGDPERKLYFTDLVEVTTVVADRWQDTRVYTLFKNAWGTRAVCVYSMGDINHVFKTSNFQGITEPIPKPRPGECVADSTLLPTEVLMKVKTNLEMEEWVGNNNRPLWVTHHHYNHIIVDSVQGKGNVLLLSLENGRIHKVLESNGQAFIIAEIQPFNNKASILSMLLNSSTVSQETQPTPTHLQCDSTVAASKKLYVGTSRELVQIDLVSCMQYKDRCEDCVQARDPYCGWDGHQCTTATNNTIQDVDNGNHTICKSNQATSSKVVSSNLVRVPQSSKYFLQCPARSNHAEYNWGHRCNNTGTICTFIESEHQYVLLIEKMETEQEGTYTCVSEEGGYTKTLAMFTVKLDSGATGLASYYTAWFWVVLTLVLVPL</sequence>
<keyword evidence="5" id="KW-0325">Glycoprotein</keyword>
<dbReference type="GO" id="GO:0007411">
    <property type="term" value="P:axon guidance"/>
    <property type="evidence" value="ECO:0007669"/>
    <property type="project" value="TreeGrafter"/>
</dbReference>
<dbReference type="KEGG" id="els:105015738"/>
<dbReference type="InterPro" id="IPR001627">
    <property type="entry name" value="Semap_dom"/>
</dbReference>
<dbReference type="GeneTree" id="ENSGT00940000158358"/>
<dbReference type="SMART" id="SM00423">
    <property type="entry name" value="PSI"/>
    <property type="match status" value="1"/>
</dbReference>
<dbReference type="GO" id="GO:0000122">
    <property type="term" value="P:negative regulation of transcription by RNA polymerase II"/>
    <property type="evidence" value="ECO:0007669"/>
    <property type="project" value="TreeGrafter"/>
</dbReference>
<dbReference type="GO" id="GO:0001755">
    <property type="term" value="P:neural crest cell migration"/>
    <property type="evidence" value="ECO:0007669"/>
    <property type="project" value="TreeGrafter"/>
</dbReference>
<dbReference type="PANTHER" id="PTHR11036:SF144">
    <property type="entry name" value="SEMAPHORIN-7A-LIKE"/>
    <property type="match status" value="1"/>
</dbReference>
<dbReference type="SUPFAM" id="SSF103575">
    <property type="entry name" value="Plexin repeat"/>
    <property type="match status" value="1"/>
</dbReference>
<dbReference type="InterPro" id="IPR013783">
    <property type="entry name" value="Ig-like_fold"/>
</dbReference>
<dbReference type="Proteomes" id="UP000265140">
    <property type="component" value="Chromosome 2"/>
</dbReference>
<dbReference type="GO" id="GO:0030215">
    <property type="term" value="F:semaphorin receptor binding"/>
    <property type="evidence" value="ECO:0007669"/>
    <property type="project" value="InterPro"/>
</dbReference>
<dbReference type="Gene3D" id="3.30.1680.10">
    <property type="entry name" value="ligand-binding face of the semaphorins, domain 2"/>
    <property type="match status" value="1"/>
</dbReference>
<keyword evidence="7" id="KW-0812">Transmembrane</keyword>
<keyword evidence="7" id="KW-1133">Transmembrane helix</keyword>
<protein>
    <recommendedName>
        <fullName evidence="13">Sema domain-containing protein</fullName>
    </recommendedName>
</protein>
<dbReference type="InterPro" id="IPR002165">
    <property type="entry name" value="Plexin_repeat"/>
</dbReference>
<feature type="signal peptide" evidence="8">
    <location>
        <begin position="1"/>
        <end position="22"/>
    </location>
</feature>
<keyword evidence="12" id="KW-1185">Reference proteome</keyword>
<dbReference type="PROSITE" id="PS51004">
    <property type="entry name" value="SEMA"/>
    <property type="match status" value="1"/>
</dbReference>
<dbReference type="GO" id="GO:0045499">
    <property type="term" value="F:chemorepellent activity"/>
    <property type="evidence" value="ECO:0007669"/>
    <property type="project" value="TreeGrafter"/>
</dbReference>
<evidence type="ECO:0000256" key="7">
    <source>
        <dbReference type="SAM" id="Phobius"/>
    </source>
</evidence>
<dbReference type="Pfam" id="PF01437">
    <property type="entry name" value="PSI"/>
    <property type="match status" value="1"/>
</dbReference>
<dbReference type="InterPro" id="IPR036352">
    <property type="entry name" value="Semap_dom_sf"/>
</dbReference>
<reference evidence="11 12" key="1">
    <citation type="submission" date="2020-02" db="EMBL/GenBank/DDBJ databases">
        <title>Esox lucius (northern pike) genome, fEsoLuc1, primary haplotype.</title>
        <authorList>
            <person name="Myers G."/>
            <person name="Karagic N."/>
            <person name="Meyer A."/>
            <person name="Pippel M."/>
            <person name="Reichard M."/>
            <person name="Winkler S."/>
            <person name="Tracey A."/>
            <person name="Sims Y."/>
            <person name="Howe K."/>
            <person name="Rhie A."/>
            <person name="Formenti G."/>
            <person name="Durbin R."/>
            <person name="Fedrigo O."/>
            <person name="Jarvis E.D."/>
        </authorList>
    </citation>
    <scope>NUCLEOTIDE SEQUENCE [LARGE SCALE GENOMIC DNA]</scope>
</reference>
<dbReference type="RefSeq" id="XP_028969972.2">
    <property type="nucleotide sequence ID" value="XM_029114139.2"/>
</dbReference>
<dbReference type="InterPro" id="IPR007110">
    <property type="entry name" value="Ig-like_dom"/>
</dbReference>
<feature type="domain" description="Sema" evidence="10">
    <location>
        <begin position="10"/>
        <end position="471"/>
    </location>
</feature>
<dbReference type="PANTHER" id="PTHR11036">
    <property type="entry name" value="SEMAPHORIN"/>
    <property type="match status" value="1"/>
</dbReference>
<reference evidence="11" key="2">
    <citation type="submission" date="2025-08" db="UniProtKB">
        <authorList>
            <consortium name="Ensembl"/>
        </authorList>
    </citation>
    <scope>IDENTIFICATION</scope>
</reference>
<evidence type="ECO:0000256" key="8">
    <source>
        <dbReference type="SAM" id="SignalP"/>
    </source>
</evidence>
<dbReference type="Pfam" id="PF01403">
    <property type="entry name" value="Sema"/>
    <property type="match status" value="1"/>
</dbReference>
<comment type="subcellular location">
    <subcellularLocation>
        <location evidence="1">Membrane</location>
    </subcellularLocation>
</comment>
<dbReference type="GO" id="GO:0005886">
    <property type="term" value="C:plasma membrane"/>
    <property type="evidence" value="ECO:0007669"/>
    <property type="project" value="TreeGrafter"/>
</dbReference>
<evidence type="ECO:0000256" key="2">
    <source>
        <dbReference type="ARBA" id="ARBA00009492"/>
    </source>
</evidence>
<reference evidence="11" key="3">
    <citation type="submission" date="2025-09" db="UniProtKB">
        <authorList>
            <consortium name="Ensembl"/>
        </authorList>
    </citation>
    <scope>IDENTIFICATION</scope>
</reference>
<dbReference type="GeneID" id="105015738"/>
<dbReference type="SUPFAM" id="SSF101912">
    <property type="entry name" value="Sema domain"/>
    <property type="match status" value="1"/>
</dbReference>
<dbReference type="Gene3D" id="2.60.40.10">
    <property type="entry name" value="Immunoglobulins"/>
    <property type="match status" value="1"/>
</dbReference>
<accession>A0AAY5L7Y2</accession>
<proteinExistence type="inferred from homology"/>
<evidence type="ECO:0008006" key="13">
    <source>
        <dbReference type="Google" id="ProtNLM"/>
    </source>
</evidence>
<feature type="chain" id="PRO_5044234999" description="Sema domain-containing protein" evidence="8">
    <location>
        <begin position="23"/>
        <end position="638"/>
    </location>
</feature>
<dbReference type="SMART" id="SM00630">
    <property type="entry name" value="Sema"/>
    <property type="match status" value="1"/>
</dbReference>
<dbReference type="InterPro" id="IPR027231">
    <property type="entry name" value="Semaphorin"/>
</dbReference>
<dbReference type="InterPro" id="IPR015943">
    <property type="entry name" value="WD40/YVTN_repeat-like_dom_sf"/>
</dbReference>
<dbReference type="FunFam" id="2.60.40.10:FF:001170">
    <property type="entry name" value="Sema domain, immunoglobulin domain (Ig), short basic domain, secreted, (Semaphorin) 3F"/>
    <property type="match status" value="1"/>
</dbReference>
<dbReference type="GO" id="GO:0005615">
    <property type="term" value="C:extracellular space"/>
    <property type="evidence" value="ECO:0007669"/>
    <property type="project" value="TreeGrafter"/>
</dbReference>
<dbReference type="GO" id="GO:0071526">
    <property type="term" value="P:semaphorin-plexin signaling pathway"/>
    <property type="evidence" value="ECO:0007669"/>
    <property type="project" value="TreeGrafter"/>
</dbReference>
<keyword evidence="8" id="KW-0732">Signal</keyword>
<dbReference type="AlphaFoldDB" id="A0AAY5L7Y2"/>
<name>A0AAY5L7Y2_ESOLU</name>
<evidence type="ECO:0000256" key="5">
    <source>
        <dbReference type="ARBA" id="ARBA00023180"/>
    </source>
</evidence>
<evidence type="ECO:0000256" key="3">
    <source>
        <dbReference type="ARBA" id="ARBA00023136"/>
    </source>
</evidence>
<evidence type="ECO:0000259" key="9">
    <source>
        <dbReference type="PROSITE" id="PS50835"/>
    </source>
</evidence>
<evidence type="ECO:0000256" key="1">
    <source>
        <dbReference type="ARBA" id="ARBA00004370"/>
    </source>
</evidence>
<dbReference type="PROSITE" id="PS50835">
    <property type="entry name" value="IG_LIKE"/>
    <property type="match status" value="1"/>
</dbReference>
<comment type="similarity">
    <text evidence="2">Belongs to the semaphorin family.</text>
</comment>
<dbReference type="InterPro" id="IPR036179">
    <property type="entry name" value="Ig-like_dom_sf"/>
</dbReference>
<comment type="caution">
    <text evidence="6">Lacks conserved residue(s) required for the propagation of feature annotation.</text>
</comment>
<dbReference type="GO" id="GO:0030335">
    <property type="term" value="P:positive regulation of cell migration"/>
    <property type="evidence" value="ECO:0007669"/>
    <property type="project" value="TreeGrafter"/>
</dbReference>
<evidence type="ECO:0000313" key="12">
    <source>
        <dbReference type="Proteomes" id="UP000265140"/>
    </source>
</evidence>
<evidence type="ECO:0000259" key="10">
    <source>
        <dbReference type="PROSITE" id="PS51004"/>
    </source>
</evidence>
<evidence type="ECO:0000256" key="4">
    <source>
        <dbReference type="ARBA" id="ARBA00023157"/>
    </source>
</evidence>
<keyword evidence="4" id="KW-1015">Disulfide bond</keyword>
<organism evidence="11 12">
    <name type="scientific">Esox lucius</name>
    <name type="common">Northern pike</name>
    <dbReference type="NCBI Taxonomy" id="8010"/>
    <lineage>
        <taxon>Eukaryota</taxon>
        <taxon>Metazoa</taxon>
        <taxon>Chordata</taxon>
        <taxon>Craniata</taxon>
        <taxon>Vertebrata</taxon>
        <taxon>Euteleostomi</taxon>
        <taxon>Actinopterygii</taxon>
        <taxon>Neopterygii</taxon>
        <taxon>Teleostei</taxon>
        <taxon>Protacanthopterygii</taxon>
        <taxon>Esociformes</taxon>
        <taxon>Esocidae</taxon>
        <taxon>Esox</taxon>
    </lineage>
</organism>
<feature type="transmembrane region" description="Helical" evidence="7">
    <location>
        <begin position="619"/>
        <end position="636"/>
    </location>
</feature>
<dbReference type="Gene3D" id="2.130.10.10">
    <property type="entry name" value="YVTN repeat-like/Quinoprotein amine dehydrogenase"/>
    <property type="match status" value="1"/>
</dbReference>
<feature type="domain" description="Ig-like" evidence="9">
    <location>
        <begin position="544"/>
        <end position="606"/>
    </location>
</feature>
<dbReference type="SUPFAM" id="SSF48726">
    <property type="entry name" value="Immunoglobulin"/>
    <property type="match status" value="1"/>
</dbReference>
<dbReference type="Ensembl" id="ENSELUT00000091645.1">
    <property type="protein sequence ID" value="ENSELUP00000097279.1"/>
    <property type="gene ID" value="ENSELUG00000043652.1"/>
</dbReference>
<evidence type="ECO:0000256" key="6">
    <source>
        <dbReference type="PROSITE-ProRule" id="PRU00352"/>
    </source>
</evidence>